<accession>A0AAJ2QXR1</accession>
<proteinExistence type="predicted"/>
<evidence type="ECO:0000313" key="1">
    <source>
        <dbReference type="EMBL" id="MDX4954034.1"/>
    </source>
</evidence>
<reference evidence="1" key="1">
    <citation type="submission" date="2023-11" db="EMBL/GenBank/DDBJ databases">
        <title>Identification and selenium tolerance of Delftia acidovorans R3-25.</title>
        <authorList>
            <person name="Zhang S."/>
            <person name="Liu Y."/>
            <person name="Guo Y."/>
        </authorList>
    </citation>
    <scope>NUCLEOTIDE SEQUENCE</scope>
    <source>
        <strain evidence="1">R3-25</strain>
    </source>
</reference>
<dbReference type="Proteomes" id="UP001287445">
    <property type="component" value="Unassembled WGS sequence"/>
</dbReference>
<gene>
    <name evidence="1" type="ORF">SGN30_11490</name>
</gene>
<dbReference type="AlphaFoldDB" id="A0AAJ2QXR1"/>
<protein>
    <submittedName>
        <fullName evidence="1">Uncharacterized protein</fullName>
    </submittedName>
</protein>
<dbReference type="EMBL" id="JAWWMZ010000003">
    <property type="protein sequence ID" value="MDX4954034.1"/>
    <property type="molecule type" value="Genomic_DNA"/>
</dbReference>
<evidence type="ECO:0000313" key="2">
    <source>
        <dbReference type="Proteomes" id="UP001287445"/>
    </source>
</evidence>
<organism evidence="1 2">
    <name type="scientific">Delftia acidovorans</name>
    <name type="common">Pseudomonas acidovorans</name>
    <name type="synonym">Comamonas acidovorans</name>
    <dbReference type="NCBI Taxonomy" id="80866"/>
    <lineage>
        <taxon>Bacteria</taxon>
        <taxon>Pseudomonadati</taxon>
        <taxon>Pseudomonadota</taxon>
        <taxon>Betaproteobacteria</taxon>
        <taxon>Burkholderiales</taxon>
        <taxon>Comamonadaceae</taxon>
        <taxon>Delftia</taxon>
    </lineage>
</organism>
<name>A0AAJ2QXR1_DELAC</name>
<sequence length="82" mass="8903">MNPFKLFFCELDRRGRAEFAERCGTTPGLLSKLVYGGGKVELGLADVMVALGGGRFSLDALPLTERARFQNEARSIGHGRCA</sequence>
<dbReference type="RefSeq" id="WP_141441628.1">
    <property type="nucleotide sequence ID" value="NZ_CAGKLB010000006.1"/>
</dbReference>
<comment type="caution">
    <text evidence="1">The sequence shown here is derived from an EMBL/GenBank/DDBJ whole genome shotgun (WGS) entry which is preliminary data.</text>
</comment>